<dbReference type="InParanoid" id="A0A7J8FRN7"/>
<evidence type="ECO:0000256" key="2">
    <source>
        <dbReference type="SAM" id="SignalP"/>
    </source>
</evidence>
<feature type="chain" id="PRO_5029553662" evidence="2">
    <location>
        <begin position="20"/>
        <end position="163"/>
    </location>
</feature>
<proteinExistence type="predicted"/>
<organism evidence="3 4">
    <name type="scientific">Molossus molossus</name>
    <name type="common">Pallas' mastiff bat</name>
    <name type="synonym">Vespertilio molossus</name>
    <dbReference type="NCBI Taxonomy" id="27622"/>
    <lineage>
        <taxon>Eukaryota</taxon>
        <taxon>Metazoa</taxon>
        <taxon>Chordata</taxon>
        <taxon>Craniata</taxon>
        <taxon>Vertebrata</taxon>
        <taxon>Euteleostomi</taxon>
        <taxon>Mammalia</taxon>
        <taxon>Eutheria</taxon>
        <taxon>Laurasiatheria</taxon>
        <taxon>Chiroptera</taxon>
        <taxon>Yangochiroptera</taxon>
        <taxon>Molossidae</taxon>
        <taxon>Molossus</taxon>
    </lineage>
</organism>
<dbReference type="Proteomes" id="UP000550707">
    <property type="component" value="Unassembled WGS sequence"/>
</dbReference>
<evidence type="ECO:0000313" key="4">
    <source>
        <dbReference type="Proteomes" id="UP000550707"/>
    </source>
</evidence>
<accession>A0A7J8FRN7</accession>
<dbReference type="EMBL" id="JACASF010000011">
    <property type="protein sequence ID" value="KAF6450427.1"/>
    <property type="molecule type" value="Genomic_DNA"/>
</dbReference>
<gene>
    <name evidence="3" type="ORF">HJG59_008321</name>
</gene>
<keyword evidence="1" id="KW-0472">Membrane</keyword>
<dbReference type="AlphaFoldDB" id="A0A7J8FRN7"/>
<protein>
    <submittedName>
        <fullName evidence="3">Uncharacterized protein</fullName>
    </submittedName>
</protein>
<keyword evidence="4" id="KW-1185">Reference proteome</keyword>
<keyword evidence="1" id="KW-0812">Transmembrane</keyword>
<feature type="signal peptide" evidence="2">
    <location>
        <begin position="1"/>
        <end position="19"/>
    </location>
</feature>
<evidence type="ECO:0000313" key="3">
    <source>
        <dbReference type="EMBL" id="KAF6450427.1"/>
    </source>
</evidence>
<name>A0A7J8FRN7_MOLMO</name>
<reference evidence="3 4" key="1">
    <citation type="journal article" date="2020" name="Nature">
        <title>Six reference-quality genomes reveal evolution of bat adaptations.</title>
        <authorList>
            <person name="Jebb D."/>
            <person name="Huang Z."/>
            <person name="Pippel M."/>
            <person name="Hughes G.M."/>
            <person name="Lavrichenko K."/>
            <person name="Devanna P."/>
            <person name="Winkler S."/>
            <person name="Jermiin L.S."/>
            <person name="Skirmuntt E.C."/>
            <person name="Katzourakis A."/>
            <person name="Burkitt-Gray L."/>
            <person name="Ray D.A."/>
            <person name="Sullivan K.A.M."/>
            <person name="Roscito J.G."/>
            <person name="Kirilenko B.M."/>
            <person name="Davalos L.M."/>
            <person name="Corthals A.P."/>
            <person name="Power M.L."/>
            <person name="Jones G."/>
            <person name="Ransome R.D."/>
            <person name="Dechmann D.K.N."/>
            <person name="Locatelli A.G."/>
            <person name="Puechmaille S.J."/>
            <person name="Fedrigo O."/>
            <person name="Jarvis E.D."/>
            <person name="Hiller M."/>
            <person name="Vernes S.C."/>
            <person name="Myers E.W."/>
            <person name="Teeling E.C."/>
        </authorList>
    </citation>
    <scope>NUCLEOTIDE SEQUENCE [LARGE SCALE GENOMIC DNA]</scope>
    <source>
        <strain evidence="3">MMolMol1</strain>
        <tissue evidence="3">Muscle</tissue>
    </source>
</reference>
<keyword evidence="1" id="KW-1133">Transmembrane helix</keyword>
<keyword evidence="2" id="KW-0732">Signal</keyword>
<evidence type="ECO:0000256" key="1">
    <source>
        <dbReference type="SAM" id="Phobius"/>
    </source>
</evidence>
<feature type="transmembrane region" description="Helical" evidence="1">
    <location>
        <begin position="29"/>
        <end position="54"/>
    </location>
</feature>
<comment type="caution">
    <text evidence="3">The sequence shown here is derived from an EMBL/GenBank/DDBJ whole genome shotgun (WGS) entry which is preliminary data.</text>
</comment>
<sequence length="163" mass="18869">MTRRRRLICSSLLLKVVSCLKDTSLGHVPCGWVCVVCMFFFYLFFIFFIIIIFFNPHPRTFFHFFVQTEWEGERGREREGNIDVKGTHRVAATCTTNQGRGQTATEVHALSRNRTRASPDRRWTLTAEPNRPGRVHVLSQHSVSSYVFQALGKTFYPDHLTLS</sequence>